<feature type="compositionally biased region" description="Polar residues" evidence="5">
    <location>
        <begin position="1571"/>
        <end position="1585"/>
    </location>
</feature>
<feature type="compositionally biased region" description="Basic residues" evidence="5">
    <location>
        <begin position="2027"/>
        <end position="2036"/>
    </location>
</feature>
<feature type="domain" description="TIR" evidence="6">
    <location>
        <begin position="5"/>
        <end position="180"/>
    </location>
</feature>
<dbReference type="InterPro" id="IPR036390">
    <property type="entry name" value="WH_DNA-bd_sf"/>
</dbReference>
<dbReference type="SUPFAM" id="SSF52540">
    <property type="entry name" value="P-loop containing nucleoside triphosphate hydrolases"/>
    <property type="match status" value="1"/>
</dbReference>
<protein>
    <submittedName>
        <fullName evidence="8">Uncharacterized protein LOC106769791 isoform X1</fullName>
    </submittedName>
</protein>
<dbReference type="PANTHER" id="PTHR11017">
    <property type="entry name" value="LEUCINE-RICH REPEAT-CONTAINING PROTEIN"/>
    <property type="match status" value="1"/>
</dbReference>
<dbReference type="Pfam" id="PF01582">
    <property type="entry name" value="TIR"/>
    <property type="match status" value="1"/>
</dbReference>
<dbReference type="SUPFAM" id="SSF46785">
    <property type="entry name" value="Winged helix' DNA-binding domain"/>
    <property type="match status" value="1"/>
</dbReference>
<dbReference type="RefSeq" id="XP_022639957.1">
    <property type="nucleotide sequence ID" value="XM_022784236.1"/>
</dbReference>
<evidence type="ECO:0000313" key="8">
    <source>
        <dbReference type="RefSeq" id="XP_022639957.1"/>
    </source>
</evidence>
<dbReference type="Gene3D" id="1.10.8.430">
    <property type="entry name" value="Helical domain of apoptotic protease-activating factors"/>
    <property type="match status" value="1"/>
</dbReference>
<organism evidence="7 8">
    <name type="scientific">Vigna radiata var. radiata</name>
    <name type="common">Mung bean</name>
    <name type="synonym">Phaseolus aureus</name>
    <dbReference type="NCBI Taxonomy" id="3916"/>
    <lineage>
        <taxon>Eukaryota</taxon>
        <taxon>Viridiplantae</taxon>
        <taxon>Streptophyta</taxon>
        <taxon>Embryophyta</taxon>
        <taxon>Tracheophyta</taxon>
        <taxon>Spermatophyta</taxon>
        <taxon>Magnoliopsida</taxon>
        <taxon>eudicotyledons</taxon>
        <taxon>Gunneridae</taxon>
        <taxon>Pentapetalae</taxon>
        <taxon>rosids</taxon>
        <taxon>fabids</taxon>
        <taxon>Fabales</taxon>
        <taxon>Fabaceae</taxon>
        <taxon>Papilionoideae</taxon>
        <taxon>50 kb inversion clade</taxon>
        <taxon>NPAAA clade</taxon>
        <taxon>indigoferoid/millettioid clade</taxon>
        <taxon>Phaseoleae</taxon>
        <taxon>Vigna</taxon>
    </lineage>
</organism>
<dbReference type="InterPro" id="IPR000157">
    <property type="entry name" value="TIR_dom"/>
</dbReference>
<feature type="compositionally biased region" description="Polar residues" evidence="5">
    <location>
        <begin position="1751"/>
        <end position="1765"/>
    </location>
</feature>
<dbReference type="InterPro" id="IPR042197">
    <property type="entry name" value="Apaf_helical"/>
</dbReference>
<dbReference type="GO" id="GO:0043531">
    <property type="term" value="F:ADP binding"/>
    <property type="evidence" value="ECO:0007669"/>
    <property type="project" value="InterPro"/>
</dbReference>
<keyword evidence="1" id="KW-0433">Leucine-rich repeat</keyword>
<dbReference type="SMART" id="SM00255">
    <property type="entry name" value="TIR"/>
    <property type="match status" value="1"/>
</dbReference>
<dbReference type="KEGG" id="vra:106769791"/>
<dbReference type="InterPro" id="IPR044974">
    <property type="entry name" value="Disease_R_plants"/>
</dbReference>
<proteinExistence type="predicted"/>
<dbReference type="PROSITE" id="PS50104">
    <property type="entry name" value="TIR"/>
    <property type="match status" value="1"/>
</dbReference>
<evidence type="ECO:0000256" key="4">
    <source>
        <dbReference type="ARBA" id="ARBA00023027"/>
    </source>
</evidence>
<dbReference type="SMART" id="SM00382">
    <property type="entry name" value="AAA"/>
    <property type="match status" value="1"/>
</dbReference>
<dbReference type="InterPro" id="IPR002182">
    <property type="entry name" value="NB-ARC"/>
</dbReference>
<dbReference type="Gene3D" id="3.40.50.10140">
    <property type="entry name" value="Toll/interleukin-1 receptor homology (TIR) domain"/>
    <property type="match status" value="1"/>
</dbReference>
<feature type="compositionally biased region" description="Low complexity" evidence="5">
    <location>
        <begin position="1828"/>
        <end position="1844"/>
    </location>
</feature>
<dbReference type="InterPro" id="IPR035897">
    <property type="entry name" value="Toll_tir_struct_dom_sf"/>
</dbReference>
<dbReference type="GO" id="GO:0006952">
    <property type="term" value="P:defense response"/>
    <property type="evidence" value="ECO:0007669"/>
    <property type="project" value="UniProtKB-KW"/>
</dbReference>
<evidence type="ECO:0000313" key="7">
    <source>
        <dbReference type="Proteomes" id="UP000087766"/>
    </source>
</evidence>
<feature type="region of interest" description="Disordered" evidence="5">
    <location>
        <begin position="1725"/>
        <end position="1882"/>
    </location>
</feature>
<dbReference type="Pfam" id="PF00931">
    <property type="entry name" value="NB-ARC"/>
    <property type="match status" value="1"/>
</dbReference>
<dbReference type="InterPro" id="IPR058192">
    <property type="entry name" value="WHD_ROQ1-like"/>
</dbReference>
<evidence type="ECO:0000256" key="3">
    <source>
        <dbReference type="ARBA" id="ARBA00022821"/>
    </source>
</evidence>
<dbReference type="InterPro" id="IPR058546">
    <property type="entry name" value="RPS4B/Roq1-like_LRR"/>
</dbReference>
<feature type="region of interest" description="Disordered" evidence="5">
    <location>
        <begin position="1564"/>
        <end position="1585"/>
    </location>
</feature>
<keyword evidence="2" id="KW-0677">Repeat</keyword>
<evidence type="ECO:0000259" key="6">
    <source>
        <dbReference type="PROSITE" id="PS50104"/>
    </source>
</evidence>
<keyword evidence="7" id="KW-1185">Reference proteome</keyword>
<evidence type="ECO:0000256" key="2">
    <source>
        <dbReference type="ARBA" id="ARBA00022737"/>
    </source>
</evidence>
<dbReference type="InterPro" id="IPR003593">
    <property type="entry name" value="AAA+_ATPase"/>
</dbReference>
<feature type="region of interest" description="Disordered" evidence="5">
    <location>
        <begin position="1936"/>
        <end position="1957"/>
    </location>
</feature>
<dbReference type="GeneID" id="106769791"/>
<accession>A0A3Q0FC52</accession>
<dbReference type="STRING" id="3916.A0A3Q0FC52"/>
<feature type="compositionally biased region" description="Basic and acidic residues" evidence="5">
    <location>
        <begin position="1945"/>
        <end position="1954"/>
    </location>
</feature>
<dbReference type="OrthoDB" id="1378228at2759"/>
<keyword evidence="4" id="KW-0520">NAD</keyword>
<reference evidence="7" key="1">
    <citation type="journal article" date="2014" name="Nat. Commun.">
        <title>Genome sequence of mungbean and insights into evolution within Vigna species.</title>
        <authorList>
            <person name="Kang Y.J."/>
            <person name="Kim S.K."/>
            <person name="Kim M.Y."/>
            <person name="Lestari P."/>
            <person name="Kim K.H."/>
            <person name="Ha B.K."/>
            <person name="Jun T.H."/>
            <person name="Hwang W.J."/>
            <person name="Lee T."/>
            <person name="Lee J."/>
            <person name="Shim S."/>
            <person name="Yoon M.Y."/>
            <person name="Jang Y.E."/>
            <person name="Han K.S."/>
            <person name="Taeprayoon P."/>
            <person name="Yoon N."/>
            <person name="Somta P."/>
            <person name="Tanya P."/>
            <person name="Kim K.S."/>
            <person name="Gwag J.G."/>
            <person name="Moon J.K."/>
            <person name="Lee Y.H."/>
            <person name="Park B.S."/>
            <person name="Bombarely A."/>
            <person name="Doyle J.J."/>
            <person name="Jackson S.A."/>
            <person name="Schafleitner R."/>
            <person name="Srinives P."/>
            <person name="Varshney R.K."/>
            <person name="Lee S.H."/>
        </authorList>
    </citation>
    <scope>NUCLEOTIDE SEQUENCE [LARGE SCALE GENOMIC DNA]</scope>
    <source>
        <strain evidence="7">cv. VC1973A</strain>
    </source>
</reference>
<feature type="compositionally biased region" description="Basic residues" evidence="5">
    <location>
        <begin position="1794"/>
        <end position="1804"/>
    </location>
</feature>
<dbReference type="PRINTS" id="PR00364">
    <property type="entry name" value="DISEASERSIST"/>
</dbReference>
<dbReference type="Gene3D" id="3.80.10.10">
    <property type="entry name" value="Ribonuclease Inhibitor"/>
    <property type="match status" value="2"/>
</dbReference>
<dbReference type="Pfam" id="PF23286">
    <property type="entry name" value="LRR_13"/>
    <property type="match status" value="1"/>
</dbReference>
<dbReference type="SUPFAM" id="SSF52200">
    <property type="entry name" value="Toll/Interleukin receptor TIR domain"/>
    <property type="match status" value="1"/>
</dbReference>
<name>A0A3Q0FC52_VIGRR</name>
<gene>
    <name evidence="8" type="primary">LOC106769791</name>
</gene>
<dbReference type="Proteomes" id="UP000087766">
    <property type="component" value="Chromosome 1"/>
</dbReference>
<dbReference type="Gene3D" id="3.40.50.300">
    <property type="entry name" value="P-loop containing nucleotide triphosphate hydrolases"/>
    <property type="match status" value="1"/>
</dbReference>
<dbReference type="PANTHER" id="PTHR11017:SF219">
    <property type="entry name" value="ARCHAEAL ATPASE"/>
    <property type="match status" value="1"/>
</dbReference>
<dbReference type="GO" id="GO:0007165">
    <property type="term" value="P:signal transduction"/>
    <property type="evidence" value="ECO:0007669"/>
    <property type="project" value="InterPro"/>
</dbReference>
<sequence>MSASFSYDVFLSFRGSDTRYGFTGNLYKALCDKGIHVFIDDEELQRGDEIREALIEAIKQSRMAIVVFSMNYASSSFCLDELVKIIDCVKEKGRLILPIFYDVRPSHVRGLSGSYAEALAMHQERFKSSNQSLNDNMGRLQKWKMALNQAANVSGKHYKLGNEYEHEFIGKIVKEVSNKINRRPLHVADYPVGMECRVQKVKSLLQFGSDTGVHIVGIYGIGGMGKTTLARAVYNSIADQFEGLCFLDGVRENAVKQGLVHLQEMLLSEIVGEKDIRIGSVSKGISIIKHRLHRKKVLLILDDVDKLEQVRATAGERNWFGSGSRVIITTRDKHLLQGVDGKYEVEDLNEEEALELLSWNAFKDHRVDPSYKDISNQAVAYASGLPLALEVIGSLLFGKGTREWESALDQFKKIPNRRIQEILKVSYNALEENQQRIFLDIACCLKGYELEEVEDILGVHYGVCMKYDIGVLVDKSLIKIENGCVTLHELIEAMGKEIDRQESPKELGKHRRLWFHKDIIQVLAENTGTSDIEIICLDFPLFEEDEEVFVEWDGEAFKKMENLKTLIIRNSHFSKGPAYLPNSLRVLEWWTYPLQDLPTDFHPSKLAICKLPRSCFTSLELATISKACVMGSFPRSFEDYSVGSYLFSLFLLQKFMNLTVLNFDGTECLTKIPDISSLQNLEKLTFECCENLVAIHGSVGFLDKLKILSAFGCSKLTSFPPIKLISLERLDISSCSSLESFPEILGKMENITQLELKYTPLKEFPFSFRNLARLQDLVLVDCGNVQLPSSIVMLPELAEIFALGCKGWLLPKQDENDEEKVSLVSSNVKCLCLSGCNLSDEYFPMVLAWFVNVKELELSSNSFTFLPECIKQCRSLKLLNLDNCEHLREIRGTPPNLEYFSAGNCKSLSFCCSAMLLDQELHVAGNTMFCLPGSRIPEWLEQQSIGPSLSFWFRENFPVMDLCFVIGPMGKDSILFRPIMTINGNTMEIQSLTDKRFCFDFPALDYHILIIGTKYMKFGDNLDKPLSKNEWNHVVVSIALDFEPTPKEIIVKQTALHVIKPESSMDDIQFTDPCNQPSFKEKQRLVDTVDCHRQFMQHQTTLVSLEPHVRQGRNSLSLIPPHACKNNLNWDSFSTGTSSIASVQEYEIASKKLRLDMGILQFVQQRKRLAILGLQQQRRMASLDLLQRRGRELLSLLCSPSLELMVSWQRRCITTFQGLQEQHLPSTIKQNFEGCNGINEAKVNEVTRCKNNDGNDNERNPLVEQLLLIKFPRPKRIPEELITMEFEEAHNNFLAIRLLYRLLEDNSIALQNSNPKHLVEWARDLLKSLLDVAVESVFETHLKVHICMVHHFPAGPFFFGWQESNSLVAANISQSSVKYPTCSKMTSEKDEQPQFRLISKKKLPELSKFSISDDGGTKCKTLGCIGEESSTMQQNAVKATGLSDDIDSLPYTESIHSKQQQNDVNRLYGDGEDAKESLQMFDAKDDEQNEENNVILLNRIHEAQRNSDAAGQVEHLNQRGEFSDDLVNAIKRIESRILAFQICSNVMDSTKNSAGHLTTLEAANSDGPAMQRNSGVSGSQISSGKSLLKGHRLMSQKTFKSSCKDENSIAESAFEEPLFPGKESLNQSQMANQNFCLQNSAESAKNIDVPKKSGTQMVSRGECLSNHERIQNSERNIAIDSVKPIDGLVSGDAYFETRASKGIPGFRVPLNQDNNSKKHSMLLSKTNRENSARKNPVAWSKTDQNPREMISESSYTQKSARSKTIITRREKPPPHQMVMKPTLLDQKSSDIKVNSHKHRGRRRTFNTSHLEPRNTRVLQQHFEREESSSSSSSKSDSDSSCWSSQQGRANSSSIDSEDYSLSDGTQSPSSSGRMVDAAYEGSSEETINSYLEMDDDPSPRLGSFKSYRHHDERYHKETTGRLRRLRNKLGLIFHHHHHHHHHHDHGNTHSREGHGPTTWNHLKNVFHHKDKHGVLTKNVEKTKGGHAAKVLSGNQVGQFNRLAEGLLRHIRHSKKPKPPKFDVVKQSRNKPHGHNQKKLRWLQMLRKQRGVKMKNQCRTKMGFMSQNSLKNY</sequence>
<dbReference type="FunFam" id="3.40.50.10140:FF:000007">
    <property type="entry name" value="Disease resistance protein (TIR-NBS-LRR class)"/>
    <property type="match status" value="1"/>
</dbReference>
<evidence type="ECO:0000256" key="1">
    <source>
        <dbReference type="ARBA" id="ARBA00022614"/>
    </source>
</evidence>
<reference evidence="8" key="2">
    <citation type="submission" date="2025-08" db="UniProtKB">
        <authorList>
            <consortium name="RefSeq"/>
        </authorList>
    </citation>
    <scope>IDENTIFICATION</scope>
    <source>
        <tissue evidence="8">Leaf</tissue>
    </source>
</reference>
<evidence type="ECO:0000256" key="5">
    <source>
        <dbReference type="SAM" id="MobiDB-lite"/>
    </source>
</evidence>
<feature type="region of interest" description="Disordered" evidence="5">
    <location>
        <begin position="2013"/>
        <end position="2036"/>
    </location>
</feature>
<dbReference type="InterPro" id="IPR032675">
    <property type="entry name" value="LRR_dom_sf"/>
</dbReference>
<dbReference type="InterPro" id="IPR027417">
    <property type="entry name" value="P-loop_NTPase"/>
</dbReference>
<dbReference type="SUPFAM" id="SSF52058">
    <property type="entry name" value="L domain-like"/>
    <property type="match status" value="1"/>
</dbReference>
<dbReference type="Pfam" id="PF23282">
    <property type="entry name" value="WHD_ROQ1"/>
    <property type="match status" value="1"/>
</dbReference>
<keyword evidence="3" id="KW-0611">Plant defense</keyword>